<sequence>MANNFALIADAFFLAPSREISIIYALGLEQSYRVCKFIMISLDTDMGQGALEKCGFLNF</sequence>
<accession>A0ACC8XEA8</accession>
<dbReference type="EMBL" id="LJDB01000041">
    <property type="protein sequence ID" value="ONI41167.1"/>
    <property type="molecule type" value="Genomic_DNA"/>
</dbReference>
<proteinExistence type="predicted"/>
<keyword evidence="2" id="KW-1185">Reference proteome</keyword>
<protein>
    <submittedName>
        <fullName evidence="1">Uncharacterized protein</fullName>
    </submittedName>
</protein>
<evidence type="ECO:0000313" key="2">
    <source>
        <dbReference type="Proteomes" id="UP000188605"/>
    </source>
</evidence>
<name>A0ACC8XEA8_9FIRM</name>
<gene>
    <name evidence="1" type="ORF">AN396_04070</name>
</gene>
<comment type="caution">
    <text evidence="1">The sequence shown here is derived from an EMBL/GenBank/DDBJ whole genome shotgun (WGS) entry which is preliminary data.</text>
</comment>
<evidence type="ECO:0000313" key="1">
    <source>
        <dbReference type="EMBL" id="ONI41167.1"/>
    </source>
</evidence>
<dbReference type="Proteomes" id="UP000188605">
    <property type="component" value="Unassembled WGS sequence"/>
</dbReference>
<reference evidence="1" key="1">
    <citation type="submission" date="2016-08" db="EMBL/GenBank/DDBJ databases">
        <authorList>
            <person name="Ngugi D.K."/>
            <person name="Miyake S."/>
            <person name="Stingl U."/>
        </authorList>
    </citation>
    <scope>NUCLEOTIDE SEQUENCE</scope>
    <source>
        <strain evidence="1">SCG-B11WGA-EpuloA1</strain>
    </source>
</reference>
<organism evidence="1 2">
    <name type="scientific">Candidatus Epulonipiscium fishelsonii</name>
    <dbReference type="NCBI Taxonomy" id="77094"/>
    <lineage>
        <taxon>Bacteria</taxon>
        <taxon>Bacillati</taxon>
        <taxon>Bacillota</taxon>
        <taxon>Clostridia</taxon>
        <taxon>Lachnospirales</taxon>
        <taxon>Lachnospiraceae</taxon>
        <taxon>Candidatus Epulonipiscium</taxon>
    </lineage>
</organism>